<evidence type="ECO:0000256" key="8">
    <source>
        <dbReference type="ARBA" id="ARBA00022989"/>
    </source>
</evidence>
<keyword evidence="8 11" id="KW-1133">Transmembrane helix</keyword>
<dbReference type="PROSITE" id="PS50109">
    <property type="entry name" value="HIS_KIN"/>
    <property type="match status" value="1"/>
</dbReference>
<evidence type="ECO:0000256" key="2">
    <source>
        <dbReference type="ARBA" id="ARBA00004236"/>
    </source>
</evidence>
<reference evidence="14 15" key="1">
    <citation type="submission" date="2017-02" db="EMBL/GenBank/DDBJ databases">
        <title>The new phylogeny of genus Mycobacterium.</title>
        <authorList>
            <person name="Tortoli E."/>
            <person name="Trovato A."/>
            <person name="Cirillo D.M."/>
        </authorList>
    </citation>
    <scope>NUCLEOTIDE SEQUENCE [LARGE SCALE GENOMIC DNA]</scope>
    <source>
        <strain evidence="14 15">DSM 45000</strain>
    </source>
</reference>
<evidence type="ECO:0000256" key="1">
    <source>
        <dbReference type="ARBA" id="ARBA00000085"/>
    </source>
</evidence>
<keyword evidence="4" id="KW-0597">Phosphoprotein</keyword>
<evidence type="ECO:0000313" key="15">
    <source>
        <dbReference type="Proteomes" id="UP000192513"/>
    </source>
</evidence>
<dbReference type="AlphaFoldDB" id="A0A1X0IBV8"/>
<dbReference type="EMBL" id="MVIE01000010">
    <property type="protein sequence ID" value="ORB42268.1"/>
    <property type="molecule type" value="Genomic_DNA"/>
</dbReference>
<dbReference type="CDD" id="cd06225">
    <property type="entry name" value="HAMP"/>
    <property type="match status" value="1"/>
</dbReference>
<dbReference type="Pfam" id="PF00512">
    <property type="entry name" value="HisKA"/>
    <property type="match status" value="1"/>
</dbReference>
<dbReference type="PANTHER" id="PTHR45436">
    <property type="entry name" value="SENSOR HISTIDINE KINASE YKOH"/>
    <property type="match status" value="1"/>
</dbReference>
<dbReference type="GO" id="GO:0005886">
    <property type="term" value="C:plasma membrane"/>
    <property type="evidence" value="ECO:0007669"/>
    <property type="project" value="UniProtKB-SubCell"/>
</dbReference>
<dbReference type="Gene3D" id="1.10.287.130">
    <property type="match status" value="1"/>
</dbReference>
<evidence type="ECO:0000259" key="13">
    <source>
        <dbReference type="PROSITE" id="PS50885"/>
    </source>
</evidence>
<dbReference type="SUPFAM" id="SSF158472">
    <property type="entry name" value="HAMP domain-like"/>
    <property type="match status" value="1"/>
</dbReference>
<evidence type="ECO:0000256" key="7">
    <source>
        <dbReference type="ARBA" id="ARBA00022777"/>
    </source>
</evidence>
<dbReference type="SMART" id="SM00388">
    <property type="entry name" value="HisKA"/>
    <property type="match status" value="1"/>
</dbReference>
<comment type="subcellular location">
    <subcellularLocation>
        <location evidence="2">Cell membrane</location>
    </subcellularLocation>
</comment>
<dbReference type="OrthoDB" id="9786919at2"/>
<dbReference type="Pfam" id="PF02518">
    <property type="entry name" value="HATPase_c"/>
    <property type="match status" value="1"/>
</dbReference>
<dbReference type="Pfam" id="PF00672">
    <property type="entry name" value="HAMP"/>
    <property type="match status" value="1"/>
</dbReference>
<keyword evidence="5" id="KW-0808">Transferase</keyword>
<keyword evidence="15" id="KW-1185">Reference proteome</keyword>
<proteinExistence type="predicted"/>
<dbReference type="PANTHER" id="PTHR45436:SF5">
    <property type="entry name" value="SENSOR HISTIDINE KINASE TRCS"/>
    <property type="match status" value="1"/>
</dbReference>
<protein>
    <recommendedName>
        <fullName evidence="3">histidine kinase</fullName>
        <ecNumber evidence="3">2.7.13.3</ecNumber>
    </recommendedName>
</protein>
<comment type="catalytic activity">
    <reaction evidence="1">
        <text>ATP + protein L-histidine = ADP + protein N-phospho-L-histidine.</text>
        <dbReference type="EC" id="2.7.13.3"/>
    </reaction>
</comment>
<dbReference type="SMART" id="SM00304">
    <property type="entry name" value="HAMP"/>
    <property type="match status" value="1"/>
</dbReference>
<evidence type="ECO:0000256" key="3">
    <source>
        <dbReference type="ARBA" id="ARBA00012438"/>
    </source>
</evidence>
<evidence type="ECO:0000259" key="12">
    <source>
        <dbReference type="PROSITE" id="PS50109"/>
    </source>
</evidence>
<comment type="caution">
    <text evidence="14">The sequence shown here is derived from an EMBL/GenBank/DDBJ whole genome shotgun (WGS) entry which is preliminary data.</text>
</comment>
<gene>
    <name evidence="14" type="ORF">BST39_10610</name>
</gene>
<dbReference type="InterPro" id="IPR004358">
    <property type="entry name" value="Sig_transdc_His_kin-like_C"/>
</dbReference>
<evidence type="ECO:0000256" key="10">
    <source>
        <dbReference type="ARBA" id="ARBA00023136"/>
    </source>
</evidence>
<organism evidence="14 15">
    <name type="scientific">Mycobacterium paraseoulense</name>
    <dbReference type="NCBI Taxonomy" id="590652"/>
    <lineage>
        <taxon>Bacteria</taxon>
        <taxon>Bacillati</taxon>
        <taxon>Actinomycetota</taxon>
        <taxon>Actinomycetes</taxon>
        <taxon>Mycobacteriales</taxon>
        <taxon>Mycobacteriaceae</taxon>
        <taxon>Mycobacterium</taxon>
    </lineage>
</organism>
<keyword evidence="9" id="KW-0902">Two-component regulatory system</keyword>
<evidence type="ECO:0000256" key="4">
    <source>
        <dbReference type="ARBA" id="ARBA00022553"/>
    </source>
</evidence>
<dbReference type="InterPro" id="IPR003661">
    <property type="entry name" value="HisK_dim/P_dom"/>
</dbReference>
<feature type="domain" description="Histidine kinase" evidence="12">
    <location>
        <begin position="236"/>
        <end position="442"/>
    </location>
</feature>
<sequence>MIRRWPIRIRLTAAFTAVTGLVLLVVATLTVAHTKESLDAAITESLSTQLANLRPIAADDDPLLAGGDPDTAQQIVAPGGHVLAATSNLGGQTALSPSQLGTAQRGKLVTDQPRLGNLHGPVRLAAGPAAGGRVVVAAQSLADRDAAVADLRNELAVSFPLLLLATAVGAYLLAAAALRPVERMRVRAAGISATDADARLPVPPARDEIRDLGTTFNELLQRLQVALERERQFVTDAGHELRTPLSLLTTELELALRRPRSNPELVAAMHSALHETTRLSRLARDLLAVADTGRRADPPTIDLGGILAGIGERYRHSLGAQLEIDCPAGQHVRVQPDDLDRIVDNLIDNAAQHGAPPITVRAQATADGVEIHVGDHGPGFPPDFLPHAFNRFTRADNARTAGGTGLGLAIVDALTRRNHGTVTAENHAEGGAEITVRLSGAS</sequence>
<keyword evidence="6 11" id="KW-0812">Transmembrane</keyword>
<dbReference type="CDD" id="cd00075">
    <property type="entry name" value="HATPase"/>
    <property type="match status" value="1"/>
</dbReference>
<evidence type="ECO:0000256" key="5">
    <source>
        <dbReference type="ARBA" id="ARBA00022679"/>
    </source>
</evidence>
<dbReference type="GO" id="GO:0000155">
    <property type="term" value="F:phosphorelay sensor kinase activity"/>
    <property type="evidence" value="ECO:0007669"/>
    <property type="project" value="InterPro"/>
</dbReference>
<dbReference type="EC" id="2.7.13.3" evidence="3"/>
<dbReference type="Gene3D" id="3.30.565.10">
    <property type="entry name" value="Histidine kinase-like ATPase, C-terminal domain"/>
    <property type="match status" value="1"/>
</dbReference>
<dbReference type="CDD" id="cd00082">
    <property type="entry name" value="HisKA"/>
    <property type="match status" value="1"/>
</dbReference>
<evidence type="ECO:0000256" key="6">
    <source>
        <dbReference type="ARBA" id="ARBA00022692"/>
    </source>
</evidence>
<evidence type="ECO:0000256" key="9">
    <source>
        <dbReference type="ARBA" id="ARBA00023012"/>
    </source>
</evidence>
<dbReference type="InterPro" id="IPR036890">
    <property type="entry name" value="HATPase_C_sf"/>
</dbReference>
<dbReference type="InterPro" id="IPR003594">
    <property type="entry name" value="HATPase_dom"/>
</dbReference>
<dbReference type="Gene3D" id="6.10.340.10">
    <property type="match status" value="1"/>
</dbReference>
<accession>A0A1X0IBV8</accession>
<dbReference type="RefSeq" id="WP_083171663.1">
    <property type="nucleotide sequence ID" value="NZ_AP022619.1"/>
</dbReference>
<dbReference type="SUPFAM" id="SSF47384">
    <property type="entry name" value="Homodimeric domain of signal transducing histidine kinase"/>
    <property type="match status" value="1"/>
</dbReference>
<dbReference type="InterPro" id="IPR003660">
    <property type="entry name" value="HAMP_dom"/>
</dbReference>
<dbReference type="PRINTS" id="PR00344">
    <property type="entry name" value="BCTRLSENSOR"/>
</dbReference>
<keyword evidence="10 11" id="KW-0472">Membrane</keyword>
<keyword evidence="7" id="KW-0418">Kinase</keyword>
<dbReference type="SUPFAM" id="SSF55874">
    <property type="entry name" value="ATPase domain of HSP90 chaperone/DNA topoisomerase II/histidine kinase"/>
    <property type="match status" value="1"/>
</dbReference>
<dbReference type="InterPro" id="IPR036097">
    <property type="entry name" value="HisK_dim/P_sf"/>
</dbReference>
<dbReference type="InterPro" id="IPR050428">
    <property type="entry name" value="TCS_sensor_his_kinase"/>
</dbReference>
<evidence type="ECO:0000313" key="14">
    <source>
        <dbReference type="EMBL" id="ORB42268.1"/>
    </source>
</evidence>
<dbReference type="Proteomes" id="UP000192513">
    <property type="component" value="Unassembled WGS sequence"/>
</dbReference>
<feature type="domain" description="HAMP" evidence="13">
    <location>
        <begin position="175"/>
        <end position="228"/>
    </location>
</feature>
<name>A0A1X0IBV8_9MYCO</name>
<dbReference type="SMART" id="SM00387">
    <property type="entry name" value="HATPase_c"/>
    <property type="match status" value="1"/>
</dbReference>
<feature type="transmembrane region" description="Helical" evidence="11">
    <location>
        <begin position="157"/>
        <end position="178"/>
    </location>
</feature>
<dbReference type="PROSITE" id="PS50885">
    <property type="entry name" value="HAMP"/>
    <property type="match status" value="1"/>
</dbReference>
<dbReference type="InterPro" id="IPR005467">
    <property type="entry name" value="His_kinase_dom"/>
</dbReference>
<evidence type="ECO:0000256" key="11">
    <source>
        <dbReference type="SAM" id="Phobius"/>
    </source>
</evidence>
<dbReference type="STRING" id="590652.BST39_10610"/>